<feature type="signal peptide" evidence="1">
    <location>
        <begin position="1"/>
        <end position="19"/>
    </location>
</feature>
<keyword evidence="3" id="KW-1185">Reference proteome</keyword>
<evidence type="ECO:0000313" key="2">
    <source>
        <dbReference type="EMBL" id="MCY7007760.1"/>
    </source>
</evidence>
<feature type="chain" id="PRO_5046980049" description="Lipoprotein" evidence="1">
    <location>
        <begin position="20"/>
        <end position="142"/>
    </location>
</feature>
<evidence type="ECO:0000313" key="3">
    <source>
        <dbReference type="Proteomes" id="UP001062738"/>
    </source>
</evidence>
<sequence>MKKIFILILVILFTSVACAKNINKTLHNKELNSQEYSKILDNFLYRANKYLETGDKIKLLDDYIKNIENIKVSQKALDDNYDKDREAFSLVEVALFMKSAYSNGVEAKKLTDKDYEELQKRFIDTNKFKQLEQYMEIQDKKY</sequence>
<proteinExistence type="predicted"/>
<comment type="caution">
    <text evidence="2">The sequence shown here is derived from an EMBL/GenBank/DDBJ whole genome shotgun (WGS) entry which is preliminary data.</text>
</comment>
<accession>A0ABT4DGM7</accession>
<dbReference type="RefSeq" id="WP_195339804.1">
    <property type="nucleotide sequence ID" value="NZ_JAOXXL010000007.1"/>
</dbReference>
<name>A0ABT4DGM7_FUSSI</name>
<dbReference type="Proteomes" id="UP001062738">
    <property type="component" value="Unassembled WGS sequence"/>
</dbReference>
<dbReference type="PROSITE" id="PS51257">
    <property type="entry name" value="PROKAR_LIPOPROTEIN"/>
    <property type="match status" value="1"/>
</dbReference>
<keyword evidence="1" id="KW-0732">Signal</keyword>
<organism evidence="2 3">
    <name type="scientific">Fusobacterium simiae</name>
    <dbReference type="NCBI Taxonomy" id="855"/>
    <lineage>
        <taxon>Bacteria</taxon>
        <taxon>Fusobacteriati</taxon>
        <taxon>Fusobacteriota</taxon>
        <taxon>Fusobacteriia</taxon>
        <taxon>Fusobacteriales</taxon>
        <taxon>Fusobacteriaceae</taxon>
        <taxon>Fusobacterium</taxon>
    </lineage>
</organism>
<dbReference type="EMBL" id="JAOXXL010000007">
    <property type="protein sequence ID" value="MCY7007760.1"/>
    <property type="molecule type" value="Genomic_DNA"/>
</dbReference>
<protein>
    <recommendedName>
        <fullName evidence="4">Lipoprotein</fullName>
    </recommendedName>
</protein>
<reference evidence="2" key="1">
    <citation type="submission" date="2022-09" db="EMBL/GenBank/DDBJ databases">
        <authorList>
            <person name="Zoaiter M."/>
        </authorList>
    </citation>
    <scope>NUCLEOTIDE SEQUENCE</scope>
    <source>
        <strain evidence="2">DSM 19848</strain>
    </source>
</reference>
<evidence type="ECO:0000256" key="1">
    <source>
        <dbReference type="SAM" id="SignalP"/>
    </source>
</evidence>
<gene>
    <name evidence="2" type="ORF">OCK72_03715</name>
</gene>
<evidence type="ECO:0008006" key="4">
    <source>
        <dbReference type="Google" id="ProtNLM"/>
    </source>
</evidence>